<evidence type="ECO:0008006" key="3">
    <source>
        <dbReference type="Google" id="ProtNLM"/>
    </source>
</evidence>
<dbReference type="AlphaFoldDB" id="A0A2R3QK17"/>
<dbReference type="InterPro" id="IPR023393">
    <property type="entry name" value="START-like_dom_sf"/>
</dbReference>
<dbReference type="OrthoDB" id="7063435at2"/>
<reference evidence="1 2" key="1">
    <citation type="submission" date="2018-03" db="EMBL/GenBank/DDBJ databases">
        <title>Complete genome sequence and methylome analysis of Pseudomonas mendocina NEB 698.</title>
        <authorList>
            <person name="Morgan R.D."/>
        </authorList>
    </citation>
    <scope>NUCLEOTIDE SEQUENCE [LARGE SCALE GENOMIC DNA]</scope>
    <source>
        <strain evidence="1 2">NEB698</strain>
    </source>
</reference>
<dbReference type="Proteomes" id="UP000238327">
    <property type="component" value="Chromosome"/>
</dbReference>
<dbReference type="EMBL" id="CP027657">
    <property type="protein sequence ID" value="AVO52083.1"/>
    <property type="molecule type" value="Genomic_DNA"/>
</dbReference>
<proteinExistence type="predicted"/>
<sequence>MTLHLSFTSTLPAEPECVWRWITDVRSLRAEMHPWLWMSLPKGIRNIEDLSFEPGKPLFTSWLWLFGILPIGTSHLTLQSLTPGTGFVEQSPMTGMRRWRHARRIEVVDGGTRVVDDLTIDPILPAVLVEPFLQLFFGSRHRTLRRRAARQAH</sequence>
<dbReference type="RefSeq" id="WP_106736918.1">
    <property type="nucleotide sequence ID" value="NZ_CP027657.1"/>
</dbReference>
<evidence type="ECO:0000313" key="2">
    <source>
        <dbReference type="Proteomes" id="UP000238327"/>
    </source>
</evidence>
<protein>
    <recommendedName>
        <fullName evidence="3">Ligand-binding SRPBCC domain-containing protein</fullName>
    </recommendedName>
</protein>
<organism evidence="1 2">
    <name type="scientific">Ectopseudomonas mendocina</name>
    <name type="common">Pseudomonas mendocina</name>
    <dbReference type="NCBI Taxonomy" id="300"/>
    <lineage>
        <taxon>Bacteria</taxon>
        <taxon>Pseudomonadati</taxon>
        <taxon>Pseudomonadota</taxon>
        <taxon>Gammaproteobacteria</taxon>
        <taxon>Pseudomonadales</taxon>
        <taxon>Pseudomonadaceae</taxon>
        <taxon>Ectopseudomonas</taxon>
    </lineage>
</organism>
<gene>
    <name evidence="1" type="ORF">C7A17_04645</name>
</gene>
<dbReference type="Gene3D" id="3.30.530.20">
    <property type="match status" value="1"/>
</dbReference>
<accession>A0A2R3QK17</accession>
<dbReference type="SUPFAM" id="SSF55961">
    <property type="entry name" value="Bet v1-like"/>
    <property type="match status" value="1"/>
</dbReference>
<evidence type="ECO:0000313" key="1">
    <source>
        <dbReference type="EMBL" id="AVO52083.1"/>
    </source>
</evidence>
<name>A0A2R3QK17_ECTME</name>